<reference evidence="3 4" key="1">
    <citation type="submission" date="2017-02" db="EMBL/GenBank/DDBJ databases">
        <authorList>
            <person name="Peterson S.W."/>
        </authorList>
    </citation>
    <scope>NUCLEOTIDE SEQUENCE [LARGE SCALE GENOMIC DNA]</scope>
    <source>
        <strain evidence="3 4">DSM 22323</strain>
    </source>
</reference>
<evidence type="ECO:0000256" key="1">
    <source>
        <dbReference type="ARBA" id="ARBA00022729"/>
    </source>
</evidence>
<dbReference type="NCBIfam" id="TIGR04183">
    <property type="entry name" value="Por_Secre_tail"/>
    <property type="match status" value="1"/>
</dbReference>
<evidence type="ECO:0000259" key="2">
    <source>
        <dbReference type="Pfam" id="PF18962"/>
    </source>
</evidence>
<dbReference type="InterPro" id="IPR026444">
    <property type="entry name" value="Secre_tail"/>
</dbReference>
<dbReference type="Pfam" id="PF18962">
    <property type="entry name" value="Por_Secre_tail"/>
    <property type="match status" value="1"/>
</dbReference>
<proteinExistence type="predicted"/>
<keyword evidence="1" id="KW-0732">Signal</keyword>
<dbReference type="RefSeq" id="WP_079665766.1">
    <property type="nucleotide sequence ID" value="NZ_FUYZ01000001.1"/>
</dbReference>
<dbReference type="Proteomes" id="UP000191112">
    <property type="component" value="Unassembled WGS sequence"/>
</dbReference>
<dbReference type="STRING" id="619805.SAMN05660477_00486"/>
<evidence type="ECO:0000313" key="3">
    <source>
        <dbReference type="EMBL" id="SKB64958.1"/>
    </source>
</evidence>
<evidence type="ECO:0000313" key="4">
    <source>
        <dbReference type="Proteomes" id="UP000191112"/>
    </source>
</evidence>
<dbReference type="EMBL" id="FUYZ01000001">
    <property type="protein sequence ID" value="SKB64958.1"/>
    <property type="molecule type" value="Genomic_DNA"/>
</dbReference>
<dbReference type="OrthoDB" id="1391570at2"/>
<feature type="domain" description="Secretion system C-terminal sorting" evidence="2">
    <location>
        <begin position="30"/>
        <end position="91"/>
    </location>
</feature>
<sequence length="97" mass="11043">MRLFLILSYCLEVHDNQVLSVKEDSFAKFNPVDDQLYVSSEQSIQKIKIASLSGQKVLEFLPKSKNLEVSTKSLKTGMYILSVMIVGKEKSFKILKK</sequence>
<protein>
    <submittedName>
        <fullName evidence="3">Por secretion system C-terminal sorting domain-containing protein</fullName>
    </submittedName>
</protein>
<gene>
    <name evidence="3" type="ORF">SAMN05660477_00486</name>
</gene>
<dbReference type="AlphaFoldDB" id="A0A1T5CZL4"/>
<keyword evidence="4" id="KW-1185">Reference proteome</keyword>
<accession>A0A1T5CZL4</accession>
<name>A0A1T5CZL4_9FLAO</name>
<organism evidence="3 4">
    <name type="scientific">Soonwooa buanensis</name>
    <dbReference type="NCBI Taxonomy" id="619805"/>
    <lineage>
        <taxon>Bacteria</taxon>
        <taxon>Pseudomonadati</taxon>
        <taxon>Bacteroidota</taxon>
        <taxon>Flavobacteriia</taxon>
        <taxon>Flavobacteriales</taxon>
        <taxon>Weeksellaceae</taxon>
        <taxon>Chryseobacterium group</taxon>
        <taxon>Soonwooa</taxon>
    </lineage>
</organism>